<keyword evidence="2" id="KW-0812">Transmembrane</keyword>
<reference evidence="3" key="1">
    <citation type="journal article" date="2016" name="J. Invertebr. Pathol.">
        <title>An alphabaculovirus isolated from dead Lymantria dispar larvae shows high genetic similarity to baculovirus previously isolated from Lymantria monacha - An example of adaptation to a new host.</title>
        <authorList>
            <person name="Rabalski L."/>
            <person name="Krejmer-Rabalska M."/>
            <person name="Skrzecz I."/>
            <person name="Wasag B."/>
            <person name="Szewczyk B."/>
        </authorList>
    </citation>
    <scope>NUCLEOTIDE SEQUENCE</scope>
    <source>
        <strain evidence="3">BNP</strain>
    </source>
</reference>
<evidence type="ECO:0000313" key="3">
    <source>
        <dbReference type="EMBL" id="ANS70975.1"/>
    </source>
</evidence>
<feature type="transmembrane region" description="Helical" evidence="2">
    <location>
        <begin position="173"/>
        <end position="206"/>
    </location>
</feature>
<proteinExistence type="predicted"/>
<name>A0A1B1MR48_NPVLD</name>
<keyword evidence="2" id="KW-1133">Transmembrane helix</keyword>
<organismHost>
    <name type="scientific">Lepidoptera</name>
    <name type="common">moths &amp; butterflies</name>
    <dbReference type="NCBI Taxonomy" id="7088"/>
</organismHost>
<sequence>MFRPPSPPPAPPTPPPPTTTTTMTTTTFLHRIKNKESTTFNRIKYDPELLLHYLFDDSSLTTATGNKNSTTSFKVNVIKINKVRVKKTCGALLTHYYALISMSNGYEFEFHPGSQPRTFQFVHSDGVPIIVMIVCDDCCKQELRSFVKGENDFNVAFKNCESILCKRKSMQTIFVGLTLAVIVWNMFAFSWILIFFVFFIVSMLYLNNNYIISNPRVVFCQHYRDTIVDNNEHFNRQCPPFPAA</sequence>
<keyword evidence="2" id="KW-0472">Membrane</keyword>
<evidence type="ECO:0000256" key="1">
    <source>
        <dbReference type="SAM" id="MobiDB-lite"/>
    </source>
</evidence>
<feature type="region of interest" description="Disordered" evidence="1">
    <location>
        <begin position="1"/>
        <end position="22"/>
    </location>
</feature>
<feature type="compositionally biased region" description="Pro residues" evidence="1">
    <location>
        <begin position="1"/>
        <end position="18"/>
    </location>
</feature>
<dbReference type="Pfam" id="PF05820">
    <property type="entry name" value="Ac81"/>
    <property type="match status" value="1"/>
</dbReference>
<dbReference type="InterPro" id="IPR008563">
    <property type="entry name" value="AcMNPV_AC81"/>
</dbReference>
<accession>A0A1B1MR48</accession>
<evidence type="ECO:0000256" key="2">
    <source>
        <dbReference type="SAM" id="Phobius"/>
    </source>
</evidence>
<protein>
    <submittedName>
        <fullName evidence="3">Ac81-like protein</fullName>
    </submittedName>
</protein>
<organism evidence="3">
    <name type="scientific">Lymantria dispar multicapsid nuclear polyhedrosis virus</name>
    <name type="common">LdMNPV</name>
    <dbReference type="NCBI Taxonomy" id="10449"/>
    <lineage>
        <taxon>Viruses</taxon>
        <taxon>Viruses incertae sedis</taxon>
        <taxon>Naldaviricetes</taxon>
        <taxon>Lefavirales</taxon>
        <taxon>Baculoviridae</taxon>
        <taxon>Alphabaculovirus</taxon>
        <taxon>Alphabaculovirus lydisparis</taxon>
    </lineage>
</organism>
<dbReference type="EMBL" id="KU377538">
    <property type="protein sequence ID" value="ANS70975.1"/>
    <property type="molecule type" value="Genomic_DNA"/>
</dbReference>